<evidence type="ECO:0000313" key="4">
    <source>
        <dbReference type="Proteomes" id="UP001500416"/>
    </source>
</evidence>
<comment type="caution">
    <text evidence="3">The sequence shown here is derived from an EMBL/GenBank/DDBJ whole genome shotgun (WGS) entry which is preliminary data.</text>
</comment>
<reference evidence="3 4" key="1">
    <citation type="journal article" date="2019" name="Int. J. Syst. Evol. Microbiol.">
        <title>The Global Catalogue of Microorganisms (GCM) 10K type strain sequencing project: providing services to taxonomists for standard genome sequencing and annotation.</title>
        <authorList>
            <consortium name="The Broad Institute Genomics Platform"/>
            <consortium name="The Broad Institute Genome Sequencing Center for Infectious Disease"/>
            <person name="Wu L."/>
            <person name="Ma J."/>
        </authorList>
    </citation>
    <scope>NUCLEOTIDE SEQUENCE [LARGE SCALE GENOMIC DNA]</scope>
    <source>
        <strain evidence="3 4">JCM 3380</strain>
    </source>
</reference>
<feature type="region of interest" description="Disordered" evidence="1">
    <location>
        <begin position="164"/>
        <end position="184"/>
    </location>
</feature>
<sequence length="368" mass="38156">MRLTRRGVVVLVAAVGFFALGTVAGHAFFRALAGVAVGGLLAAVATTMVRPKVEVARTVHPERVERGTPALATLVVRNPTPRRLGGFTGGDRVGSSAHEIRVRPLAPGAEATYHHEVPTASRGLLRVGPFQVHRFDPFDLVRGHPAVGGAASLWVHPRVHAARPPRVAHPRHHHDGPVTDPPLRGSADLRVVREYVPGDEVRLLHWKASARAGRLMVREHVDPARTRCTVVLDTRPTSMTAALFEEAVEVAASLVSAAASAGQPCGLVTCGAEFAVESGLRAARALLDRLCVVAQDAPAGAALVRAAAVRPGGAVVVVTGGDADLGPVARWRPDAVIRLGAPRGAAAGVIGAGSAAEAVASWNALVGS</sequence>
<evidence type="ECO:0000313" key="3">
    <source>
        <dbReference type="EMBL" id="GAA0219181.1"/>
    </source>
</evidence>
<name>A0ABN0TDU8_9PSEU</name>
<proteinExistence type="predicted"/>
<gene>
    <name evidence="3" type="ORF">GCM10010492_16400</name>
</gene>
<organism evidence="3 4">
    <name type="scientific">Saccharothrix mutabilis subsp. mutabilis</name>
    <dbReference type="NCBI Taxonomy" id="66855"/>
    <lineage>
        <taxon>Bacteria</taxon>
        <taxon>Bacillati</taxon>
        <taxon>Actinomycetota</taxon>
        <taxon>Actinomycetes</taxon>
        <taxon>Pseudonocardiales</taxon>
        <taxon>Pseudonocardiaceae</taxon>
        <taxon>Saccharothrix</taxon>
    </lineage>
</organism>
<dbReference type="PANTHER" id="PTHR34351">
    <property type="entry name" value="SLR1927 PROTEIN-RELATED"/>
    <property type="match status" value="1"/>
</dbReference>
<dbReference type="Proteomes" id="UP001500416">
    <property type="component" value="Unassembled WGS sequence"/>
</dbReference>
<keyword evidence="4" id="KW-1185">Reference proteome</keyword>
<protein>
    <recommendedName>
        <fullName evidence="2">DUF58 domain-containing protein</fullName>
    </recommendedName>
</protein>
<dbReference type="RefSeq" id="WP_343933049.1">
    <property type="nucleotide sequence ID" value="NZ_BAAABU010000003.1"/>
</dbReference>
<feature type="compositionally biased region" description="Basic residues" evidence="1">
    <location>
        <begin position="164"/>
        <end position="174"/>
    </location>
</feature>
<evidence type="ECO:0000256" key="1">
    <source>
        <dbReference type="SAM" id="MobiDB-lite"/>
    </source>
</evidence>
<dbReference type="EMBL" id="BAAABU010000003">
    <property type="protein sequence ID" value="GAA0219181.1"/>
    <property type="molecule type" value="Genomic_DNA"/>
</dbReference>
<accession>A0ABN0TDU8</accession>
<feature type="domain" description="DUF58" evidence="2">
    <location>
        <begin position="192"/>
        <end position="300"/>
    </location>
</feature>
<dbReference type="InterPro" id="IPR002881">
    <property type="entry name" value="DUF58"/>
</dbReference>
<dbReference type="PANTHER" id="PTHR34351:SF1">
    <property type="entry name" value="SLR1927 PROTEIN"/>
    <property type="match status" value="1"/>
</dbReference>
<evidence type="ECO:0000259" key="2">
    <source>
        <dbReference type="Pfam" id="PF01882"/>
    </source>
</evidence>
<dbReference type="Pfam" id="PF01882">
    <property type="entry name" value="DUF58"/>
    <property type="match status" value="1"/>
</dbReference>